<proteinExistence type="predicted"/>
<accession>A0A8A3PLX5</accession>
<gene>
    <name evidence="1" type="ORF">DSL72_006326</name>
</gene>
<name>A0A8A3PLX5_9HELO</name>
<keyword evidence="2" id="KW-1185">Reference proteome</keyword>
<reference evidence="1" key="1">
    <citation type="submission" date="2020-10" db="EMBL/GenBank/DDBJ databases">
        <title>Genome Sequence of Monilinia vaccinii-corymbosi Sheds Light on Mummy Berry Disease Infection of Blueberry and Mating Type.</title>
        <authorList>
            <person name="Yow A.G."/>
            <person name="Zhang Y."/>
            <person name="Bansal K."/>
            <person name="Eacker S.M."/>
            <person name="Sullivan S."/>
            <person name="Liachko I."/>
            <person name="Cubeta M.A."/>
            <person name="Rollins J.A."/>
            <person name="Ashrafi H."/>
        </authorList>
    </citation>
    <scope>NUCLEOTIDE SEQUENCE</scope>
    <source>
        <strain evidence="1">RL-1</strain>
    </source>
</reference>
<organism evidence="1 2">
    <name type="scientific">Monilinia vaccinii-corymbosi</name>
    <dbReference type="NCBI Taxonomy" id="61207"/>
    <lineage>
        <taxon>Eukaryota</taxon>
        <taxon>Fungi</taxon>
        <taxon>Dikarya</taxon>
        <taxon>Ascomycota</taxon>
        <taxon>Pezizomycotina</taxon>
        <taxon>Leotiomycetes</taxon>
        <taxon>Helotiales</taxon>
        <taxon>Sclerotiniaceae</taxon>
        <taxon>Monilinia</taxon>
    </lineage>
</organism>
<dbReference type="AlphaFoldDB" id="A0A8A3PLX5"/>
<dbReference type="EMBL" id="CP063411">
    <property type="protein sequence ID" value="QSZ36447.1"/>
    <property type="molecule type" value="Genomic_DNA"/>
</dbReference>
<dbReference type="Proteomes" id="UP000672032">
    <property type="component" value="Chromosome 7"/>
</dbReference>
<protein>
    <submittedName>
        <fullName evidence="1">Uncharacterized protein</fullName>
    </submittedName>
</protein>
<sequence length="29" mass="3478">MDRFWASGRKQSSMEKWNIRLSLQLPKSP</sequence>
<evidence type="ECO:0000313" key="2">
    <source>
        <dbReference type="Proteomes" id="UP000672032"/>
    </source>
</evidence>
<evidence type="ECO:0000313" key="1">
    <source>
        <dbReference type="EMBL" id="QSZ36447.1"/>
    </source>
</evidence>